<dbReference type="AlphaFoldDB" id="A0A1H6B4C5"/>
<evidence type="ECO:0000256" key="5">
    <source>
        <dbReference type="ARBA" id="ARBA00022989"/>
    </source>
</evidence>
<proteinExistence type="predicted"/>
<dbReference type="PANTHER" id="PTHR23517:SF2">
    <property type="entry name" value="MULTIDRUG RESISTANCE PROTEIN MDTH"/>
    <property type="match status" value="1"/>
</dbReference>
<evidence type="ECO:0000313" key="10">
    <source>
        <dbReference type="Proteomes" id="UP000236754"/>
    </source>
</evidence>
<keyword evidence="4 8" id="KW-0812">Transmembrane</keyword>
<keyword evidence="2" id="KW-0813">Transport</keyword>
<dbReference type="InterPro" id="IPR036259">
    <property type="entry name" value="MFS_trans_sf"/>
</dbReference>
<feature type="compositionally biased region" description="Pro residues" evidence="7">
    <location>
        <begin position="25"/>
        <end position="36"/>
    </location>
</feature>
<keyword evidence="6 8" id="KW-0472">Membrane</keyword>
<evidence type="ECO:0000256" key="8">
    <source>
        <dbReference type="SAM" id="Phobius"/>
    </source>
</evidence>
<keyword evidence="3" id="KW-1003">Cell membrane</keyword>
<evidence type="ECO:0000256" key="6">
    <source>
        <dbReference type="ARBA" id="ARBA00023136"/>
    </source>
</evidence>
<keyword evidence="10" id="KW-1185">Reference proteome</keyword>
<dbReference type="EMBL" id="FNVU01000006">
    <property type="protein sequence ID" value="SEG55701.1"/>
    <property type="molecule type" value="Genomic_DNA"/>
</dbReference>
<evidence type="ECO:0000256" key="7">
    <source>
        <dbReference type="SAM" id="MobiDB-lite"/>
    </source>
</evidence>
<feature type="transmembrane region" description="Helical" evidence="8">
    <location>
        <begin position="358"/>
        <end position="385"/>
    </location>
</feature>
<dbReference type="Proteomes" id="UP000236754">
    <property type="component" value="Unassembled WGS sequence"/>
</dbReference>
<feature type="transmembrane region" description="Helical" evidence="8">
    <location>
        <begin position="55"/>
        <end position="77"/>
    </location>
</feature>
<feature type="transmembrane region" description="Helical" evidence="8">
    <location>
        <begin position="205"/>
        <end position="226"/>
    </location>
</feature>
<evidence type="ECO:0000256" key="3">
    <source>
        <dbReference type="ARBA" id="ARBA00022475"/>
    </source>
</evidence>
<dbReference type="Pfam" id="PF07690">
    <property type="entry name" value="MFS_1"/>
    <property type="match status" value="1"/>
</dbReference>
<dbReference type="SUPFAM" id="SSF103473">
    <property type="entry name" value="MFS general substrate transporter"/>
    <property type="match status" value="1"/>
</dbReference>
<reference evidence="9 10" key="1">
    <citation type="submission" date="2016-10" db="EMBL/GenBank/DDBJ databases">
        <authorList>
            <person name="de Groot N.N."/>
        </authorList>
    </citation>
    <scope>NUCLEOTIDE SEQUENCE [LARGE SCALE GENOMIC DNA]</scope>
    <source>
        <strain evidence="9 10">CGMCC 4.2023</strain>
    </source>
</reference>
<feature type="transmembrane region" description="Helical" evidence="8">
    <location>
        <begin position="334"/>
        <end position="352"/>
    </location>
</feature>
<organism evidence="9 10">
    <name type="scientific">Actinacidiphila yanglinensis</name>
    <dbReference type="NCBI Taxonomy" id="310779"/>
    <lineage>
        <taxon>Bacteria</taxon>
        <taxon>Bacillati</taxon>
        <taxon>Actinomycetota</taxon>
        <taxon>Actinomycetes</taxon>
        <taxon>Kitasatosporales</taxon>
        <taxon>Streptomycetaceae</taxon>
        <taxon>Actinacidiphila</taxon>
    </lineage>
</organism>
<sequence length="454" mass="46458">MLNQFARGPPPGQLVVMTTPAATQPVPPSPAPPDPPAAGTRRSRLLHPDPVIRRLAWLTLVNAFGNGLFMTVGVLFFTRALHFSAAGVGLGLTLAGLCGVLASMPGGRAADRWGTKPVLMALVIAEGAGMACYGLVHSFPVFVLLACLVTAVDRASSAVRNTLYAQALPKQARVEGRAYLRAVTNVAIGAGASLAALALQADSRQAYVTAILVDAATFAAVAVMLPSIPIPPAAGRAPAPVAAGTGRAGEPPRPRSALRDLPFLVVTVLNSVLTLQFGVIEVGMPLWLVQSTHAPRVLVAPLLIVNTVLVVLLQVRATRGTGELRAAAVAFRRGALLVAACCLVAATAHGLAATAACLVLLAAAVLQSLGEVLSQAGGWALSYALAREEAMGAYQGLFNAGSAAAMMLGPGLVTVTALDHGLAGWALLAALFAVAGAAMPFAVRWTERRHAPGV</sequence>
<accession>A0A1H6B4C5</accession>
<feature type="transmembrane region" description="Helical" evidence="8">
    <location>
        <begin position="179"/>
        <end position="199"/>
    </location>
</feature>
<evidence type="ECO:0000256" key="2">
    <source>
        <dbReference type="ARBA" id="ARBA00022448"/>
    </source>
</evidence>
<dbReference type="GO" id="GO:0022857">
    <property type="term" value="F:transmembrane transporter activity"/>
    <property type="evidence" value="ECO:0007669"/>
    <property type="project" value="InterPro"/>
</dbReference>
<keyword evidence="5 8" id="KW-1133">Transmembrane helix</keyword>
<feature type="region of interest" description="Disordered" evidence="7">
    <location>
        <begin position="21"/>
        <end position="43"/>
    </location>
</feature>
<feature type="transmembrane region" description="Helical" evidence="8">
    <location>
        <begin position="424"/>
        <end position="443"/>
    </location>
</feature>
<comment type="subcellular location">
    <subcellularLocation>
        <location evidence="1">Cell membrane</location>
        <topology evidence="1">Multi-pass membrane protein</topology>
    </subcellularLocation>
</comment>
<feature type="transmembrane region" description="Helical" evidence="8">
    <location>
        <begin position="294"/>
        <end position="313"/>
    </location>
</feature>
<dbReference type="InterPro" id="IPR050171">
    <property type="entry name" value="MFS_Transporters"/>
</dbReference>
<dbReference type="InterPro" id="IPR011701">
    <property type="entry name" value="MFS"/>
</dbReference>
<evidence type="ECO:0000256" key="1">
    <source>
        <dbReference type="ARBA" id="ARBA00004651"/>
    </source>
</evidence>
<evidence type="ECO:0000256" key="4">
    <source>
        <dbReference type="ARBA" id="ARBA00022692"/>
    </source>
</evidence>
<feature type="transmembrane region" description="Helical" evidence="8">
    <location>
        <begin position="397"/>
        <end position="418"/>
    </location>
</feature>
<feature type="transmembrane region" description="Helical" evidence="8">
    <location>
        <begin position="83"/>
        <end position="106"/>
    </location>
</feature>
<dbReference type="PANTHER" id="PTHR23517">
    <property type="entry name" value="RESISTANCE PROTEIN MDTM, PUTATIVE-RELATED-RELATED"/>
    <property type="match status" value="1"/>
</dbReference>
<evidence type="ECO:0000313" key="9">
    <source>
        <dbReference type="EMBL" id="SEG55701.1"/>
    </source>
</evidence>
<dbReference type="GO" id="GO:0005886">
    <property type="term" value="C:plasma membrane"/>
    <property type="evidence" value="ECO:0007669"/>
    <property type="project" value="UniProtKB-SubCell"/>
</dbReference>
<protein>
    <submittedName>
        <fullName evidence="9">Major Facilitator Superfamily protein</fullName>
    </submittedName>
</protein>
<name>A0A1H6B4C5_9ACTN</name>
<dbReference type="Gene3D" id="1.20.1250.20">
    <property type="entry name" value="MFS general substrate transporter like domains"/>
    <property type="match status" value="1"/>
</dbReference>
<gene>
    <name evidence="9" type="ORF">SAMN05216223_106222</name>
</gene>
<feature type="transmembrane region" description="Helical" evidence="8">
    <location>
        <begin position="263"/>
        <end position="288"/>
    </location>
</feature>